<dbReference type="InterPro" id="IPR008928">
    <property type="entry name" value="6-hairpin_glycosidase_sf"/>
</dbReference>
<evidence type="ECO:0000313" key="10">
    <source>
        <dbReference type="Proteomes" id="UP001154078"/>
    </source>
</evidence>
<sequence length="563" mass="65859">MLIFLILLNLIFLSNGSLLRESCFSPIYCHGKILHMVQTAGILNDSKTFVDLSMKYPINETFDNFEEFLLKTPHPNPMDIQRFVYENFVSTGEIEEYWPTDYRSDPKLIQEIEDPLVKKFTENLVELWPTLARKVTRKVLEQPESYSIIPVSNGFIIPGGRFKEIYYWDTYWIVHGLLICDMKETARGMVENLLSLVERYGFVPNGNRVYYLNRSQPPLLTLMFALYVRYTLNYAFMEEHIHILEQEIDFWLTKRIHELEKNGRVYKLLSYGSQSDTPRPESYIEDIETCSYYSKAEEIAECYLDLKAGAESGWDFSSRWIFDKKGSPNANLSHIQTRRNLPADLNSFMYMNFMELYKMFLKLNNQKKAQKYLDLANQWKESIETFLWNEEDGIWYDYDVLLKKQRRWFYASNVTPLWAKAMDIQLLSERADRVVAYLRNNGIIDCLGGIPSSFLSSGLQWDLPNAWAPTQGILIFGLENSGSVEAKNLANVLAVNWVRSNRKAFQENRVMFEKYNSQYSGQYGGGGEYVIQSGFGWSNGVMLELINHYYRNHTFVHKKKKSP</sequence>
<dbReference type="EC" id="3.2.1.28" evidence="3 7"/>
<dbReference type="Pfam" id="PF01204">
    <property type="entry name" value="Trehalase"/>
    <property type="match status" value="1"/>
</dbReference>
<dbReference type="PANTHER" id="PTHR23403:SF1">
    <property type="entry name" value="TREHALASE"/>
    <property type="match status" value="1"/>
</dbReference>
<feature type="chain" id="PRO_5040284199" description="Trehalase" evidence="8">
    <location>
        <begin position="17"/>
        <end position="563"/>
    </location>
</feature>
<protein>
    <recommendedName>
        <fullName evidence="4 7">Trehalase</fullName>
        <ecNumber evidence="3 7">3.2.1.28</ecNumber>
    </recommendedName>
    <alternativeName>
        <fullName evidence="7">Alpha-trehalose glucohydrolase</fullName>
    </alternativeName>
</protein>
<dbReference type="InterPro" id="IPR012341">
    <property type="entry name" value="6hp_glycosidase-like_sf"/>
</dbReference>
<evidence type="ECO:0000256" key="2">
    <source>
        <dbReference type="ARBA" id="ARBA00005615"/>
    </source>
</evidence>
<dbReference type="EMBL" id="OV121140">
    <property type="protein sequence ID" value="CAH0564205.1"/>
    <property type="molecule type" value="Genomic_DNA"/>
</dbReference>
<feature type="signal peptide" evidence="8">
    <location>
        <begin position="1"/>
        <end position="16"/>
    </location>
</feature>
<gene>
    <name evidence="9" type="ORF">MELIAE_LOCUS12809</name>
</gene>
<evidence type="ECO:0000256" key="1">
    <source>
        <dbReference type="ARBA" id="ARBA00001576"/>
    </source>
</evidence>
<evidence type="ECO:0000313" key="9">
    <source>
        <dbReference type="EMBL" id="CAH0564205.1"/>
    </source>
</evidence>
<dbReference type="PROSITE" id="PS00928">
    <property type="entry name" value="TREHALASE_2"/>
    <property type="match status" value="1"/>
</dbReference>
<keyword evidence="5 7" id="KW-0378">Hydrolase</keyword>
<dbReference type="Gene3D" id="1.50.10.10">
    <property type="match status" value="1"/>
</dbReference>
<dbReference type="SUPFAM" id="SSF48208">
    <property type="entry name" value="Six-hairpin glycosidases"/>
    <property type="match status" value="1"/>
</dbReference>
<evidence type="ECO:0000256" key="7">
    <source>
        <dbReference type="RuleBase" id="RU361180"/>
    </source>
</evidence>
<evidence type="ECO:0000256" key="5">
    <source>
        <dbReference type="ARBA" id="ARBA00022801"/>
    </source>
</evidence>
<dbReference type="OrthoDB" id="3542292at2759"/>
<accession>A0A9P0BJV8</accession>
<dbReference type="GO" id="GO:0005993">
    <property type="term" value="P:trehalose catabolic process"/>
    <property type="evidence" value="ECO:0007669"/>
    <property type="project" value="TreeGrafter"/>
</dbReference>
<dbReference type="GO" id="GO:0004555">
    <property type="term" value="F:alpha,alpha-trehalase activity"/>
    <property type="evidence" value="ECO:0007669"/>
    <property type="project" value="UniProtKB-EC"/>
</dbReference>
<evidence type="ECO:0000256" key="6">
    <source>
        <dbReference type="ARBA" id="ARBA00023295"/>
    </source>
</evidence>
<reference evidence="9" key="1">
    <citation type="submission" date="2021-12" db="EMBL/GenBank/DDBJ databases">
        <authorList>
            <person name="King R."/>
        </authorList>
    </citation>
    <scope>NUCLEOTIDE SEQUENCE</scope>
</reference>
<dbReference type="AlphaFoldDB" id="A0A9P0BJV8"/>
<organism evidence="9 10">
    <name type="scientific">Brassicogethes aeneus</name>
    <name type="common">Rape pollen beetle</name>
    <name type="synonym">Meligethes aeneus</name>
    <dbReference type="NCBI Taxonomy" id="1431903"/>
    <lineage>
        <taxon>Eukaryota</taxon>
        <taxon>Metazoa</taxon>
        <taxon>Ecdysozoa</taxon>
        <taxon>Arthropoda</taxon>
        <taxon>Hexapoda</taxon>
        <taxon>Insecta</taxon>
        <taxon>Pterygota</taxon>
        <taxon>Neoptera</taxon>
        <taxon>Endopterygota</taxon>
        <taxon>Coleoptera</taxon>
        <taxon>Polyphaga</taxon>
        <taxon>Cucujiformia</taxon>
        <taxon>Nitidulidae</taxon>
        <taxon>Meligethinae</taxon>
        <taxon>Brassicogethes</taxon>
    </lineage>
</organism>
<dbReference type="Proteomes" id="UP001154078">
    <property type="component" value="Chromosome 9"/>
</dbReference>
<dbReference type="PRINTS" id="PR00744">
    <property type="entry name" value="GLHYDRLASE37"/>
</dbReference>
<keyword evidence="6 7" id="KW-0326">Glycosidase</keyword>
<evidence type="ECO:0000256" key="3">
    <source>
        <dbReference type="ARBA" id="ARBA00012757"/>
    </source>
</evidence>
<proteinExistence type="inferred from homology"/>
<dbReference type="InterPro" id="IPR018232">
    <property type="entry name" value="Glyco_hydro_37_CS"/>
</dbReference>
<dbReference type="PROSITE" id="PS00927">
    <property type="entry name" value="TREHALASE_1"/>
    <property type="match status" value="1"/>
</dbReference>
<evidence type="ECO:0000256" key="8">
    <source>
        <dbReference type="SAM" id="SignalP"/>
    </source>
</evidence>
<evidence type="ECO:0000256" key="4">
    <source>
        <dbReference type="ARBA" id="ARBA00019905"/>
    </source>
</evidence>
<comment type="similarity">
    <text evidence="2 7">Belongs to the glycosyl hydrolase 37 family.</text>
</comment>
<keyword evidence="8" id="KW-0732">Signal</keyword>
<comment type="catalytic activity">
    <reaction evidence="1 7">
        <text>alpha,alpha-trehalose + H2O = alpha-D-glucose + beta-D-glucose</text>
        <dbReference type="Rhea" id="RHEA:32675"/>
        <dbReference type="ChEBI" id="CHEBI:15377"/>
        <dbReference type="ChEBI" id="CHEBI:15903"/>
        <dbReference type="ChEBI" id="CHEBI:16551"/>
        <dbReference type="ChEBI" id="CHEBI:17925"/>
        <dbReference type="EC" id="3.2.1.28"/>
    </reaction>
</comment>
<dbReference type="InterPro" id="IPR001661">
    <property type="entry name" value="Glyco_hydro_37"/>
</dbReference>
<keyword evidence="10" id="KW-1185">Reference proteome</keyword>
<name>A0A9P0BJV8_BRAAE</name>
<dbReference type="PANTHER" id="PTHR23403">
    <property type="entry name" value="TREHALASE"/>
    <property type="match status" value="1"/>
</dbReference>